<keyword evidence="8" id="KW-0626">Porin</keyword>
<dbReference type="InterPro" id="IPR002299">
    <property type="entry name" value="Porin_Neis"/>
</dbReference>
<evidence type="ECO:0000256" key="9">
    <source>
        <dbReference type="ARBA" id="ARBA00023136"/>
    </source>
</evidence>
<proteinExistence type="predicted"/>
<name>A0A1R1JPS4_ALCXX</name>
<keyword evidence="10" id="KW-0998">Cell outer membrane</keyword>
<dbReference type="Pfam" id="PF13609">
    <property type="entry name" value="Porin_4"/>
    <property type="match status" value="1"/>
</dbReference>
<dbReference type="SUPFAM" id="SSF56935">
    <property type="entry name" value="Porins"/>
    <property type="match status" value="1"/>
</dbReference>
<protein>
    <submittedName>
        <fullName evidence="13">Porin</fullName>
    </submittedName>
</protein>
<evidence type="ECO:0000256" key="3">
    <source>
        <dbReference type="ARBA" id="ARBA00022448"/>
    </source>
</evidence>
<dbReference type="InterPro" id="IPR033900">
    <property type="entry name" value="Gram_neg_porin_domain"/>
</dbReference>
<sequence>MKISTVATTLVAGAASWPLATCTAGEASGVQLYGVVDAGMATTHTSGQGTHNGLLNGGLTDSLWGLRGSEDLGDGWSSRFQLESGFDPSTGKRADDDRLFNYGAWVGLAHDRYGDLRLGRQYTVGKTYGNALELASWKEMGMGATFKASDNYQFSNLVNYYTPTWQGLQAGIGYSFDADGRDRFKTAANNRALSLGLKYEDGPLLAVATWDQLRLAEPPAGQAGRPQAVQLGASYDFDVVKVSVAWSRQRNGYVGLDGGDPDSLGQNLGPAALARGGSVNAWLLGASVPVGHGAVVAQWSLARPDWKWEDGSTARNAQLVTLGYTYDLSPRTTLYAFAGYVSNYTLDNQFDPGHSHTSRFGTGISHRF</sequence>
<dbReference type="InterPro" id="IPR023614">
    <property type="entry name" value="Porin_dom_sf"/>
</dbReference>
<dbReference type="GO" id="GO:0015288">
    <property type="term" value="F:porin activity"/>
    <property type="evidence" value="ECO:0007669"/>
    <property type="project" value="UniProtKB-KW"/>
</dbReference>
<keyword evidence="3" id="KW-0813">Transport</keyword>
<evidence type="ECO:0000313" key="13">
    <source>
        <dbReference type="EMBL" id="OMG80903.1"/>
    </source>
</evidence>
<dbReference type="InterPro" id="IPR050298">
    <property type="entry name" value="Gram-neg_bact_OMP"/>
</dbReference>
<dbReference type="PANTHER" id="PTHR34501:SF9">
    <property type="entry name" value="MAJOR OUTER MEMBRANE PROTEIN P.IA"/>
    <property type="match status" value="1"/>
</dbReference>
<evidence type="ECO:0000259" key="12">
    <source>
        <dbReference type="Pfam" id="PF13609"/>
    </source>
</evidence>
<comment type="caution">
    <text evidence="13">The sequence shown here is derived from an EMBL/GenBank/DDBJ whole genome shotgun (WGS) entry which is preliminary data.</text>
</comment>
<keyword evidence="9" id="KW-0472">Membrane</keyword>
<evidence type="ECO:0000256" key="2">
    <source>
        <dbReference type="ARBA" id="ARBA00011233"/>
    </source>
</evidence>
<feature type="chain" id="PRO_5013203961" evidence="11">
    <location>
        <begin position="21"/>
        <end position="368"/>
    </location>
</feature>
<feature type="domain" description="Porin" evidence="12">
    <location>
        <begin position="7"/>
        <end position="343"/>
    </location>
</feature>
<evidence type="ECO:0000256" key="8">
    <source>
        <dbReference type="ARBA" id="ARBA00023114"/>
    </source>
</evidence>
<comment type="subunit">
    <text evidence="2">Homotrimer.</text>
</comment>
<keyword evidence="5" id="KW-0812">Transmembrane</keyword>
<evidence type="ECO:0000256" key="5">
    <source>
        <dbReference type="ARBA" id="ARBA00022692"/>
    </source>
</evidence>
<dbReference type="OrthoDB" id="8520696at2"/>
<evidence type="ECO:0000256" key="1">
    <source>
        <dbReference type="ARBA" id="ARBA00004571"/>
    </source>
</evidence>
<dbReference type="Proteomes" id="UP000187251">
    <property type="component" value="Unassembled WGS sequence"/>
</dbReference>
<dbReference type="PANTHER" id="PTHR34501">
    <property type="entry name" value="PROTEIN YDDL-RELATED"/>
    <property type="match status" value="1"/>
</dbReference>
<dbReference type="GO" id="GO:0046930">
    <property type="term" value="C:pore complex"/>
    <property type="evidence" value="ECO:0007669"/>
    <property type="project" value="UniProtKB-KW"/>
</dbReference>
<dbReference type="AlphaFoldDB" id="A0A1R1JPS4"/>
<gene>
    <name evidence="13" type="ORF">BIZ92_13600</name>
</gene>
<dbReference type="EMBL" id="MJMN01000035">
    <property type="protein sequence ID" value="OMG80903.1"/>
    <property type="molecule type" value="Genomic_DNA"/>
</dbReference>
<dbReference type="PRINTS" id="PR00184">
    <property type="entry name" value="NEISSPPORIN"/>
</dbReference>
<evidence type="ECO:0000256" key="10">
    <source>
        <dbReference type="ARBA" id="ARBA00023237"/>
    </source>
</evidence>
<evidence type="ECO:0000256" key="7">
    <source>
        <dbReference type="ARBA" id="ARBA00023065"/>
    </source>
</evidence>
<evidence type="ECO:0000256" key="11">
    <source>
        <dbReference type="SAM" id="SignalP"/>
    </source>
</evidence>
<dbReference type="RefSeq" id="WP_076414848.1">
    <property type="nucleotide sequence ID" value="NZ_MJMN01000035.1"/>
</dbReference>
<keyword evidence="4" id="KW-1134">Transmembrane beta strand</keyword>
<organism evidence="13 14">
    <name type="scientific">Alcaligenes xylosoxydans xylosoxydans</name>
    <name type="common">Achromobacter xylosoxidans</name>
    <dbReference type="NCBI Taxonomy" id="85698"/>
    <lineage>
        <taxon>Bacteria</taxon>
        <taxon>Pseudomonadati</taxon>
        <taxon>Pseudomonadota</taxon>
        <taxon>Betaproteobacteria</taxon>
        <taxon>Burkholderiales</taxon>
        <taxon>Alcaligenaceae</taxon>
        <taxon>Achromobacter</taxon>
    </lineage>
</organism>
<evidence type="ECO:0000313" key="14">
    <source>
        <dbReference type="Proteomes" id="UP000187251"/>
    </source>
</evidence>
<dbReference type="GO" id="GO:0009279">
    <property type="term" value="C:cell outer membrane"/>
    <property type="evidence" value="ECO:0007669"/>
    <property type="project" value="UniProtKB-SubCell"/>
</dbReference>
<evidence type="ECO:0000256" key="6">
    <source>
        <dbReference type="ARBA" id="ARBA00022729"/>
    </source>
</evidence>
<keyword evidence="6 11" id="KW-0732">Signal</keyword>
<accession>A0A1R1JPS4</accession>
<reference evidence="13 14" key="1">
    <citation type="submission" date="2016-09" db="EMBL/GenBank/DDBJ databases">
        <title>Phylogenomics of Achromobacter.</title>
        <authorList>
            <person name="Jeukens J."/>
            <person name="Freschi L."/>
            <person name="Vincent A.T."/>
            <person name="Emond-Rheault J.-G."/>
            <person name="Kukavica-Ibrulj I."/>
            <person name="Charette S.J."/>
            <person name="Levesque R.C."/>
        </authorList>
    </citation>
    <scope>NUCLEOTIDE SEQUENCE [LARGE SCALE GENOMIC DNA]</scope>
    <source>
        <strain evidence="13 14">AUS488</strain>
    </source>
</reference>
<dbReference type="CDD" id="cd00342">
    <property type="entry name" value="gram_neg_porins"/>
    <property type="match status" value="1"/>
</dbReference>
<keyword evidence="7" id="KW-0406">Ion transport</keyword>
<dbReference type="Gene3D" id="2.40.160.10">
    <property type="entry name" value="Porin"/>
    <property type="match status" value="1"/>
</dbReference>
<dbReference type="GO" id="GO:0006811">
    <property type="term" value="P:monoatomic ion transport"/>
    <property type="evidence" value="ECO:0007669"/>
    <property type="project" value="UniProtKB-KW"/>
</dbReference>
<evidence type="ECO:0000256" key="4">
    <source>
        <dbReference type="ARBA" id="ARBA00022452"/>
    </source>
</evidence>
<feature type="signal peptide" evidence="11">
    <location>
        <begin position="1"/>
        <end position="20"/>
    </location>
</feature>
<comment type="subcellular location">
    <subcellularLocation>
        <location evidence="1">Cell outer membrane</location>
        <topology evidence="1">Multi-pass membrane protein</topology>
    </subcellularLocation>
</comment>